<dbReference type="AlphaFoldDB" id="A0A1G2UKI2"/>
<dbReference type="InterPro" id="IPR009097">
    <property type="entry name" value="Cyclic_Pdiesterase"/>
</dbReference>
<dbReference type="Pfam" id="PF13563">
    <property type="entry name" value="2_5_RNA_ligase2"/>
    <property type="match status" value="1"/>
</dbReference>
<dbReference type="EMBL" id="MHWP01000025">
    <property type="protein sequence ID" value="OHB09887.1"/>
    <property type="molecule type" value="Genomic_DNA"/>
</dbReference>
<evidence type="ECO:0000313" key="2">
    <source>
        <dbReference type="Proteomes" id="UP000177202"/>
    </source>
</evidence>
<proteinExistence type="predicted"/>
<evidence type="ECO:0008006" key="3">
    <source>
        <dbReference type="Google" id="ProtNLM"/>
    </source>
</evidence>
<dbReference type="SUPFAM" id="SSF55144">
    <property type="entry name" value="LigT-like"/>
    <property type="match status" value="1"/>
</dbReference>
<protein>
    <recommendedName>
        <fullName evidence="3">2'-5' RNA ligase</fullName>
    </recommendedName>
</protein>
<dbReference type="Gene3D" id="3.90.1140.10">
    <property type="entry name" value="Cyclic phosphodiesterase"/>
    <property type="match status" value="1"/>
</dbReference>
<reference evidence="1 2" key="1">
    <citation type="journal article" date="2016" name="Nat. Commun.">
        <title>Thousands of microbial genomes shed light on interconnected biogeochemical processes in an aquifer system.</title>
        <authorList>
            <person name="Anantharaman K."/>
            <person name="Brown C.T."/>
            <person name="Hug L.A."/>
            <person name="Sharon I."/>
            <person name="Castelle C.J."/>
            <person name="Probst A.J."/>
            <person name="Thomas B.C."/>
            <person name="Singh A."/>
            <person name="Wilkins M.J."/>
            <person name="Karaoz U."/>
            <person name="Brodie E.L."/>
            <person name="Williams K.H."/>
            <person name="Hubbard S.S."/>
            <person name="Banfield J.F."/>
        </authorList>
    </citation>
    <scope>NUCLEOTIDE SEQUENCE [LARGE SCALE GENOMIC DNA]</scope>
</reference>
<name>A0A1G2UKI2_9BACT</name>
<dbReference type="Proteomes" id="UP000177202">
    <property type="component" value="Unassembled WGS sequence"/>
</dbReference>
<comment type="caution">
    <text evidence="1">The sequence shown here is derived from an EMBL/GenBank/DDBJ whole genome shotgun (WGS) entry which is preliminary data.</text>
</comment>
<gene>
    <name evidence="1" type="ORF">A3H60_02695</name>
</gene>
<sequence>MKIFALYTNLELSQKPGWFDNFLKKYEYAYNLHITLIQPRYIEENQTENLKLKITAFINENKLDNEDKKLTFNELSMGKEDDGKYTLMLHAKNAGGIVTFQKKLTELLRQYDNYVKEPTREYENNFMPHITVAVDVEEKNVTEAKSYFSFNSEILGTITKLILPIVKDVGPEESKDFKNLTMFDI</sequence>
<organism evidence="1 2">
    <name type="scientific">Candidatus Zambryskibacteria bacterium RIFCSPLOWO2_02_FULL_44_12b</name>
    <dbReference type="NCBI Taxonomy" id="1802772"/>
    <lineage>
        <taxon>Bacteria</taxon>
        <taxon>Candidatus Zambryskiibacteriota</taxon>
    </lineage>
</organism>
<accession>A0A1G2UKI2</accession>
<evidence type="ECO:0000313" key="1">
    <source>
        <dbReference type="EMBL" id="OHB09887.1"/>
    </source>
</evidence>